<evidence type="ECO:0000256" key="3">
    <source>
        <dbReference type="SAM" id="MobiDB-lite"/>
    </source>
</evidence>
<dbReference type="EMBL" id="CALTRL010005741">
    <property type="protein sequence ID" value="CAH7685705.1"/>
    <property type="molecule type" value="Genomic_DNA"/>
</dbReference>
<accession>A0AAV0BHV7</accession>
<protein>
    <recommendedName>
        <fullName evidence="4">SH3 domain-containing protein</fullName>
    </recommendedName>
</protein>
<dbReference type="PROSITE" id="PS50002">
    <property type="entry name" value="SH3"/>
    <property type="match status" value="2"/>
</dbReference>
<dbReference type="InterPro" id="IPR036028">
    <property type="entry name" value="SH3-like_dom_sf"/>
</dbReference>
<evidence type="ECO:0000256" key="1">
    <source>
        <dbReference type="ARBA" id="ARBA00022443"/>
    </source>
</evidence>
<dbReference type="CDD" id="cd00174">
    <property type="entry name" value="SH3"/>
    <property type="match status" value="1"/>
</dbReference>
<dbReference type="SMART" id="SM00326">
    <property type="entry name" value="SH3"/>
    <property type="match status" value="2"/>
</dbReference>
<dbReference type="Pfam" id="PF00814">
    <property type="entry name" value="TsaD"/>
    <property type="match status" value="1"/>
</dbReference>
<dbReference type="AlphaFoldDB" id="A0AAV0BHV7"/>
<dbReference type="InterPro" id="IPR001452">
    <property type="entry name" value="SH3_domain"/>
</dbReference>
<reference evidence="5" key="1">
    <citation type="submission" date="2022-06" db="EMBL/GenBank/DDBJ databases">
        <authorList>
            <consortium name="SYNGENTA / RWTH Aachen University"/>
        </authorList>
    </citation>
    <scope>NUCLEOTIDE SEQUENCE</scope>
</reference>
<dbReference type="Proteomes" id="UP001153365">
    <property type="component" value="Unassembled WGS sequence"/>
</dbReference>
<gene>
    <name evidence="5" type="ORF">PPACK8108_LOCUS20276</name>
</gene>
<proteinExistence type="predicted"/>
<dbReference type="PANTHER" id="PTHR15735:SF21">
    <property type="entry name" value="PROTEIN NERVOUS WRECK"/>
    <property type="match status" value="1"/>
</dbReference>
<dbReference type="InterPro" id="IPR000905">
    <property type="entry name" value="Gcp-like_dom"/>
</dbReference>
<dbReference type="Gene3D" id="3.30.420.40">
    <property type="match status" value="1"/>
</dbReference>
<feature type="domain" description="SH3" evidence="4">
    <location>
        <begin position="21"/>
        <end position="82"/>
    </location>
</feature>
<dbReference type="PANTHER" id="PTHR15735">
    <property type="entry name" value="FCH AND DOUBLE SH3 DOMAINS PROTEIN"/>
    <property type="match status" value="1"/>
</dbReference>
<evidence type="ECO:0000313" key="6">
    <source>
        <dbReference type="Proteomes" id="UP001153365"/>
    </source>
</evidence>
<keyword evidence="6" id="KW-1185">Reference proteome</keyword>
<evidence type="ECO:0000256" key="2">
    <source>
        <dbReference type="PROSITE-ProRule" id="PRU00192"/>
    </source>
</evidence>
<dbReference type="Gene3D" id="2.30.30.40">
    <property type="entry name" value="SH3 Domains"/>
    <property type="match status" value="2"/>
</dbReference>
<dbReference type="SUPFAM" id="SSF50044">
    <property type="entry name" value="SH3-domain"/>
    <property type="match status" value="2"/>
</dbReference>
<organism evidence="5 6">
    <name type="scientific">Phakopsora pachyrhizi</name>
    <name type="common">Asian soybean rust disease fungus</name>
    <dbReference type="NCBI Taxonomy" id="170000"/>
    <lineage>
        <taxon>Eukaryota</taxon>
        <taxon>Fungi</taxon>
        <taxon>Dikarya</taxon>
        <taxon>Basidiomycota</taxon>
        <taxon>Pucciniomycotina</taxon>
        <taxon>Pucciniomycetes</taxon>
        <taxon>Pucciniales</taxon>
        <taxon>Phakopsoraceae</taxon>
        <taxon>Phakopsora</taxon>
    </lineage>
</organism>
<dbReference type="GO" id="GO:0030833">
    <property type="term" value="P:regulation of actin filament polymerization"/>
    <property type="evidence" value="ECO:0007669"/>
    <property type="project" value="TreeGrafter"/>
</dbReference>
<keyword evidence="1 2" id="KW-0728">SH3 domain</keyword>
<evidence type="ECO:0000259" key="4">
    <source>
        <dbReference type="PROSITE" id="PS50002"/>
    </source>
</evidence>
<sequence>MNRAATSVNSNRAIQSTHDEPNVPKANVIYAYETTSVHEVTVAVSEIVKVIGKDNGLGWIKVEKSDRKQGLVPISYIEIIQEAVVATTPSPLGRVNSIPPRIKKDKVLYDYEARDTDEHSISVGEVIRLTKDGENYGEGWFEIFKDGRNGIVLSNYVILTKAEEYNKDQRFGSNQDLYAEIINDNDNDNDSFTANNLCFSLQETIYAMLVEITERAMAHVGSDEVLIVGGVGCNKRLQRMMAVMAEE</sequence>
<evidence type="ECO:0000313" key="5">
    <source>
        <dbReference type="EMBL" id="CAH7685705.1"/>
    </source>
</evidence>
<feature type="region of interest" description="Disordered" evidence="3">
    <location>
        <begin position="1"/>
        <end position="20"/>
    </location>
</feature>
<name>A0AAV0BHV7_PHAPC</name>
<comment type="caution">
    <text evidence="5">The sequence shown here is derived from an EMBL/GenBank/DDBJ whole genome shotgun (WGS) entry which is preliminary data.</text>
</comment>
<dbReference type="Pfam" id="PF00018">
    <property type="entry name" value="SH3_1"/>
    <property type="match status" value="1"/>
</dbReference>
<feature type="domain" description="SH3" evidence="4">
    <location>
        <begin position="100"/>
        <end position="162"/>
    </location>
</feature>
<dbReference type="Pfam" id="PF14604">
    <property type="entry name" value="SH3_9"/>
    <property type="match status" value="1"/>
</dbReference>
<feature type="compositionally biased region" description="Polar residues" evidence="3">
    <location>
        <begin position="1"/>
        <end position="16"/>
    </location>
</feature>